<proteinExistence type="predicted"/>
<evidence type="ECO:0000313" key="3">
    <source>
        <dbReference type="Proteomes" id="UP000198815"/>
    </source>
</evidence>
<dbReference type="STRING" id="64702.SAMN05443377_102137"/>
<accession>A0A1H9Q579</accession>
<evidence type="ECO:0000256" key="1">
    <source>
        <dbReference type="SAM" id="SignalP"/>
    </source>
</evidence>
<reference evidence="2 3" key="1">
    <citation type="submission" date="2016-10" db="EMBL/GenBank/DDBJ databases">
        <authorList>
            <person name="de Groot N.N."/>
        </authorList>
    </citation>
    <scope>NUCLEOTIDE SEQUENCE [LARGE SCALE GENOMIC DNA]</scope>
    <source>
        <strain evidence="2 3">DSM 16859</strain>
    </source>
</reference>
<gene>
    <name evidence="2" type="ORF">SAMN05443377_102137</name>
</gene>
<keyword evidence="3" id="KW-1185">Reference proteome</keyword>
<feature type="chain" id="PRO_5039222164" evidence="1">
    <location>
        <begin position="25"/>
        <end position="97"/>
    </location>
</feature>
<organism evidence="2 3">
    <name type="scientific">Propionibacterium cyclohexanicum</name>
    <dbReference type="NCBI Taxonomy" id="64702"/>
    <lineage>
        <taxon>Bacteria</taxon>
        <taxon>Bacillati</taxon>
        <taxon>Actinomycetota</taxon>
        <taxon>Actinomycetes</taxon>
        <taxon>Propionibacteriales</taxon>
        <taxon>Propionibacteriaceae</taxon>
        <taxon>Propionibacterium</taxon>
    </lineage>
</organism>
<protein>
    <submittedName>
        <fullName evidence="2">Uncharacterized protein</fullName>
    </submittedName>
</protein>
<dbReference type="Proteomes" id="UP000198815">
    <property type="component" value="Unassembled WGS sequence"/>
</dbReference>
<evidence type="ECO:0000313" key="2">
    <source>
        <dbReference type="EMBL" id="SER55597.1"/>
    </source>
</evidence>
<keyword evidence="1" id="KW-0732">Signal</keyword>
<dbReference type="EMBL" id="FOGZ01000002">
    <property type="protein sequence ID" value="SER55597.1"/>
    <property type="molecule type" value="Genomic_DNA"/>
</dbReference>
<feature type="signal peptide" evidence="1">
    <location>
        <begin position="1"/>
        <end position="24"/>
    </location>
</feature>
<sequence length="97" mass="10221">MYRFGRALKSAAVTAIAVSTITIGSPVLNQASAAPSTVASAQEVALTPTGKPDPVALMSDFTKYWTARPYDTTNDTTKADTAFRGTVLDPAVLNRND</sequence>
<dbReference type="AlphaFoldDB" id="A0A1H9Q579"/>
<name>A0A1H9Q579_9ACTN</name>
<dbReference type="RefSeq" id="WP_091967106.1">
    <property type="nucleotide sequence ID" value="NZ_FOGZ01000002.1"/>
</dbReference>